<dbReference type="EMBL" id="RRYP01009563">
    <property type="protein sequence ID" value="TNV78980.1"/>
    <property type="molecule type" value="Genomic_DNA"/>
</dbReference>
<keyword evidence="2" id="KW-1185">Reference proteome</keyword>
<dbReference type="Proteomes" id="UP000785679">
    <property type="component" value="Unassembled WGS sequence"/>
</dbReference>
<reference evidence="1" key="1">
    <citation type="submission" date="2019-06" db="EMBL/GenBank/DDBJ databases">
        <authorList>
            <person name="Zheng W."/>
        </authorList>
    </citation>
    <scope>NUCLEOTIDE SEQUENCE</scope>
    <source>
        <strain evidence="1">QDHG01</strain>
    </source>
</reference>
<evidence type="ECO:0000313" key="1">
    <source>
        <dbReference type="EMBL" id="TNV78980.1"/>
    </source>
</evidence>
<protein>
    <submittedName>
        <fullName evidence="1">Uncharacterized protein</fullName>
    </submittedName>
</protein>
<dbReference type="AlphaFoldDB" id="A0A8J8T225"/>
<sequence>MTPCRFLLSRSSRLVLMLALQRGHWRLLVTNGYNKGYHLLQPQLLLYALLAIEVEAVLHKARLLRDSQAQCALELLHDARQVGQGPPRPVRHRAHVPHLVVHVLHQSVVDLIVGLPYQVFAVVGVGGEGSVLLEVGHVLVV</sequence>
<name>A0A8J8T225_HALGN</name>
<proteinExistence type="predicted"/>
<evidence type="ECO:0000313" key="2">
    <source>
        <dbReference type="Proteomes" id="UP000785679"/>
    </source>
</evidence>
<gene>
    <name evidence="1" type="ORF">FGO68_gene263</name>
</gene>
<comment type="caution">
    <text evidence="1">The sequence shown here is derived from an EMBL/GenBank/DDBJ whole genome shotgun (WGS) entry which is preliminary data.</text>
</comment>
<organism evidence="1 2">
    <name type="scientific">Halteria grandinella</name>
    <dbReference type="NCBI Taxonomy" id="5974"/>
    <lineage>
        <taxon>Eukaryota</taxon>
        <taxon>Sar</taxon>
        <taxon>Alveolata</taxon>
        <taxon>Ciliophora</taxon>
        <taxon>Intramacronucleata</taxon>
        <taxon>Spirotrichea</taxon>
        <taxon>Stichotrichia</taxon>
        <taxon>Sporadotrichida</taxon>
        <taxon>Halteriidae</taxon>
        <taxon>Halteria</taxon>
    </lineage>
</organism>
<accession>A0A8J8T225</accession>